<dbReference type="STRING" id="425264.A0A3G2S4P1"/>
<keyword evidence="2" id="KW-1185">Reference proteome</keyword>
<reference evidence="1 2" key="1">
    <citation type="submission" date="2018-10" db="EMBL/GenBank/DDBJ databases">
        <title>Complete genome sequence of Malassezia restricta CBS 7877.</title>
        <authorList>
            <person name="Morand S.C."/>
            <person name="Bertignac M."/>
            <person name="Iltis A."/>
            <person name="Kolder I."/>
            <person name="Pirovano W."/>
            <person name="Jourdain R."/>
            <person name="Clavaud C."/>
        </authorList>
    </citation>
    <scope>NUCLEOTIDE SEQUENCE [LARGE SCALE GENOMIC DNA]</scope>
    <source>
        <strain evidence="1 2">CBS 7877</strain>
    </source>
</reference>
<gene>
    <name evidence="1" type="ORF">DNF11_2044</name>
</gene>
<sequence length="829" mass="93343">MISDVMEYRAADAGSDRQQRLLLALLTMSSMYQKKVPMAPDIVVDLAAQYIQAAGVTNLSPSIAAHIMRHCFAIRRKDGVPCRLIHSLFYHLAHTAEYPLLEEGLQVIECMLRYEWIDPSMIMDFVVKTAEVDGDRLGKHTLEQARADGFAWQRWAQDAGGFVAVSELRHGKGDEVRDYAFRITIWSLACRAWIRLNRSTRFRESFLSLYHEYLAATKAVTMGATSQAAPCVSMLRALLQAHLVNLAGTRRANAFRAALATLKQVPKELVAQVSPRVIQSLCNTALDLVDVTTAASILKWYILCLRHINDDERRLVRFLRDMHPAILVPILTHLAESVDRSAAAKWADWLVGMEEDPYMDTFPEAFRARWLMCLCSLDLLDQARALYRRWTGASGSPLEPKVRAAYQSRHTSMNFSGNAVYRQIHHAFGSQAPHESAEVVHPATDNIIHRNGACMLALVRKFGHGTQWKSAPDTQFARAVRDDFLVHVYGSHMPPSHYELTALLQACMLLREHQVAMRVLRTMESFGYELDAKDMAVLLGGMMDVNPSAAVMIMKHLSAPLSRNPHLYAAVLSRCVSSSHFELADQVYDMACQHYLGSKVARLAPGTLLACSRDRSPTLVNRAITMMRDGWKPKGKLLNWIVRTVVRGMSLRDARLSVSRHGISHDYDVEAGVRLYVHIASKHGCADIPTARLILYHIFLLTTRPSTPHTSAAWQSLWSARVDAVLCAVFSTMRADIPYFPKPESERWKNSFPIPLSFIHEALRAYTSLQDHAGTQELLAWLHLHGLSTSLMRNMSSDKELRGLPQVQADTIRRQKPWWFSAETSSTVA</sequence>
<dbReference type="InterPro" id="IPR011990">
    <property type="entry name" value="TPR-like_helical_dom_sf"/>
</dbReference>
<dbReference type="OrthoDB" id="3360424at2759"/>
<dbReference type="AlphaFoldDB" id="A0A3G2S4P1"/>
<evidence type="ECO:0000313" key="2">
    <source>
        <dbReference type="Proteomes" id="UP000269793"/>
    </source>
</evidence>
<protein>
    <submittedName>
        <fullName evidence="1">Uncharacterized protein</fullName>
    </submittedName>
</protein>
<organism evidence="1 2">
    <name type="scientific">Malassezia restricta (strain ATCC 96810 / NBRC 103918 / CBS 7877)</name>
    <name type="common">Seborrheic dermatitis infection agent</name>
    <dbReference type="NCBI Taxonomy" id="425264"/>
    <lineage>
        <taxon>Eukaryota</taxon>
        <taxon>Fungi</taxon>
        <taxon>Dikarya</taxon>
        <taxon>Basidiomycota</taxon>
        <taxon>Ustilaginomycotina</taxon>
        <taxon>Malasseziomycetes</taxon>
        <taxon>Malasseziales</taxon>
        <taxon>Malasseziaceae</taxon>
        <taxon>Malassezia</taxon>
    </lineage>
</organism>
<name>A0A3G2S4P1_MALR7</name>
<dbReference type="Proteomes" id="UP000269793">
    <property type="component" value="Chromosome III"/>
</dbReference>
<proteinExistence type="predicted"/>
<dbReference type="Gene3D" id="1.25.40.10">
    <property type="entry name" value="Tetratricopeptide repeat domain"/>
    <property type="match status" value="1"/>
</dbReference>
<evidence type="ECO:0000313" key="1">
    <source>
        <dbReference type="EMBL" id="AYO42994.1"/>
    </source>
</evidence>
<dbReference type="EMBL" id="CP033150">
    <property type="protein sequence ID" value="AYO42994.1"/>
    <property type="molecule type" value="Genomic_DNA"/>
</dbReference>
<accession>A0A3G2S4P1</accession>
<dbReference type="VEuPathDB" id="FungiDB:DNF11_2044"/>